<accession>A0ABS8Q0M2</accession>
<sequence>MKSIYASAIVLALSAVTAQAQASILITSNDFQNGKTAGWNYAANTSKFVSATDDPSNKVLQFTGNSNSAVTTSFKSHDDDLMVSFDFSYSGVMSVNSFVGVSFGGLLSSPSIGIKSNCDDKTGACKNDVFVRMSDSNTVMMLDSDLAANTTYTIFGRLYKDNGSATYNRFDAWLNPTAAEMQSLTGWNASATGTTSITSVDKLGIRTANIDSKSALQIDNLQVSEVPEPATMSLLGLALAGLAVSRRKRA</sequence>
<dbReference type="NCBIfam" id="TIGR02595">
    <property type="entry name" value="PEP_CTERM"/>
    <property type="match status" value="1"/>
</dbReference>
<feature type="chain" id="PRO_5046269486" evidence="1">
    <location>
        <begin position="23"/>
        <end position="250"/>
    </location>
</feature>
<keyword evidence="1" id="KW-0732">Signal</keyword>
<gene>
    <name evidence="3" type="ORF">LQ564_03080</name>
</gene>
<feature type="signal peptide" evidence="1">
    <location>
        <begin position="1"/>
        <end position="22"/>
    </location>
</feature>
<dbReference type="Proteomes" id="UP001179361">
    <property type="component" value="Unassembled WGS sequence"/>
</dbReference>
<dbReference type="EMBL" id="JAJNOC010000001">
    <property type="protein sequence ID" value="MCD2515292.1"/>
    <property type="molecule type" value="Genomic_DNA"/>
</dbReference>
<evidence type="ECO:0000259" key="2">
    <source>
        <dbReference type="Pfam" id="PF07589"/>
    </source>
</evidence>
<evidence type="ECO:0000256" key="1">
    <source>
        <dbReference type="SAM" id="SignalP"/>
    </source>
</evidence>
<dbReference type="RefSeq" id="WP_231056603.1">
    <property type="nucleotide sequence ID" value="NZ_JAJNOC010000001.1"/>
</dbReference>
<evidence type="ECO:0000313" key="3">
    <source>
        <dbReference type="EMBL" id="MCD2515292.1"/>
    </source>
</evidence>
<proteinExistence type="predicted"/>
<name>A0ABS8Q0M2_9BURK</name>
<organism evidence="3 4">
    <name type="scientific">Massilia phyllostachyos</name>
    <dbReference type="NCBI Taxonomy" id="2898585"/>
    <lineage>
        <taxon>Bacteria</taxon>
        <taxon>Pseudomonadati</taxon>
        <taxon>Pseudomonadota</taxon>
        <taxon>Betaproteobacteria</taxon>
        <taxon>Burkholderiales</taxon>
        <taxon>Oxalobacteraceae</taxon>
        <taxon>Telluria group</taxon>
        <taxon>Massilia</taxon>
    </lineage>
</organism>
<dbReference type="InterPro" id="IPR013424">
    <property type="entry name" value="Ice-binding_C"/>
</dbReference>
<evidence type="ECO:0000313" key="4">
    <source>
        <dbReference type="Proteomes" id="UP001179361"/>
    </source>
</evidence>
<keyword evidence="4" id="KW-1185">Reference proteome</keyword>
<comment type="caution">
    <text evidence="3">The sequence shown here is derived from an EMBL/GenBank/DDBJ whole genome shotgun (WGS) entry which is preliminary data.</text>
</comment>
<reference evidence="3" key="1">
    <citation type="submission" date="2021-11" db="EMBL/GenBank/DDBJ databases">
        <title>The complete genome of Massilia sp sp. G4R7.</title>
        <authorList>
            <person name="Liu L."/>
            <person name="Yue J."/>
            <person name="Yuan J."/>
            <person name="Yang F."/>
            <person name="Li L."/>
        </authorList>
    </citation>
    <scope>NUCLEOTIDE SEQUENCE</scope>
    <source>
        <strain evidence="3">G4R7</strain>
    </source>
</reference>
<protein>
    <submittedName>
        <fullName evidence="3">PEP-CTERM sorting domain-containing protein</fullName>
    </submittedName>
</protein>
<dbReference type="Pfam" id="PF07589">
    <property type="entry name" value="PEP-CTERM"/>
    <property type="match status" value="1"/>
</dbReference>
<feature type="domain" description="Ice-binding protein C-terminal" evidence="2">
    <location>
        <begin position="226"/>
        <end position="247"/>
    </location>
</feature>